<dbReference type="SUPFAM" id="SSF52172">
    <property type="entry name" value="CheY-like"/>
    <property type="match status" value="1"/>
</dbReference>
<keyword evidence="6" id="KW-1185">Reference proteome</keyword>
<dbReference type="PROSITE" id="PS50110">
    <property type="entry name" value="RESPONSE_REGULATORY"/>
    <property type="match status" value="1"/>
</dbReference>
<evidence type="ECO:0000313" key="6">
    <source>
        <dbReference type="Proteomes" id="UP000634667"/>
    </source>
</evidence>
<dbReference type="InterPro" id="IPR007492">
    <property type="entry name" value="LytTR_DNA-bd_dom"/>
</dbReference>
<organism evidence="5 6">
    <name type="scientific">Alishewanella tabrizica</name>
    <dbReference type="NCBI Taxonomy" id="671278"/>
    <lineage>
        <taxon>Bacteria</taxon>
        <taxon>Pseudomonadati</taxon>
        <taxon>Pseudomonadota</taxon>
        <taxon>Gammaproteobacteria</taxon>
        <taxon>Alteromonadales</taxon>
        <taxon>Alteromonadaceae</taxon>
        <taxon>Alishewanella</taxon>
    </lineage>
</organism>
<keyword evidence="1" id="KW-0902">Two-component regulatory system</keyword>
<feature type="domain" description="HTH LytTR-type" evidence="4">
    <location>
        <begin position="139"/>
        <end position="241"/>
    </location>
</feature>
<comment type="caution">
    <text evidence="5">The sequence shown here is derived from an EMBL/GenBank/DDBJ whole genome shotgun (WGS) entry which is preliminary data.</text>
</comment>
<dbReference type="Gene3D" id="3.40.50.2300">
    <property type="match status" value="1"/>
</dbReference>
<dbReference type="PANTHER" id="PTHR37299:SF1">
    <property type="entry name" value="STAGE 0 SPORULATION PROTEIN A HOMOLOG"/>
    <property type="match status" value="1"/>
</dbReference>
<dbReference type="SMART" id="SM00448">
    <property type="entry name" value="REC"/>
    <property type="match status" value="1"/>
</dbReference>
<dbReference type="Proteomes" id="UP000634667">
    <property type="component" value="Unassembled WGS sequence"/>
</dbReference>
<dbReference type="PROSITE" id="PS50930">
    <property type="entry name" value="HTH_LYTTR"/>
    <property type="match status" value="1"/>
</dbReference>
<evidence type="ECO:0000259" key="3">
    <source>
        <dbReference type="PROSITE" id="PS50110"/>
    </source>
</evidence>
<proteinExistence type="predicted"/>
<sequence length="241" mass="27218">MRVLVVDDEPLARARLQRLLADISQVTWVGTAESAEQAWLALQQHQPDVVLLDIDMPEQDGLTLAGRFNQLALPPAIVFVTAHPEHALQAYQVSAADYLLKPVVATRLVSSLQKVGMHTRAHKLTQVALQHADISTAKLTYQSGNTTKTIALHQIYYFSADSKYVKANFQQGEAYLDLSLNELEQRYPTLVRVHRSYLLNPHYFAALKQRLGQYEILLKESTDILPVSRRALALVKQRLQR</sequence>
<evidence type="ECO:0000256" key="1">
    <source>
        <dbReference type="ARBA" id="ARBA00023012"/>
    </source>
</evidence>
<dbReference type="Pfam" id="PF04397">
    <property type="entry name" value="LytTR"/>
    <property type="match status" value="1"/>
</dbReference>
<dbReference type="Pfam" id="PF00072">
    <property type="entry name" value="Response_reg"/>
    <property type="match status" value="1"/>
</dbReference>
<dbReference type="GO" id="GO:0003677">
    <property type="term" value="F:DNA binding"/>
    <property type="evidence" value="ECO:0007669"/>
    <property type="project" value="UniProtKB-KW"/>
</dbReference>
<dbReference type="InterPro" id="IPR011006">
    <property type="entry name" value="CheY-like_superfamily"/>
</dbReference>
<evidence type="ECO:0000256" key="2">
    <source>
        <dbReference type="PROSITE-ProRule" id="PRU00169"/>
    </source>
</evidence>
<dbReference type="InterPro" id="IPR046947">
    <property type="entry name" value="LytR-like"/>
</dbReference>
<dbReference type="RefSeq" id="WP_189480413.1">
    <property type="nucleotide sequence ID" value="NZ_BMYR01000002.1"/>
</dbReference>
<evidence type="ECO:0000259" key="4">
    <source>
        <dbReference type="PROSITE" id="PS50930"/>
    </source>
</evidence>
<gene>
    <name evidence="5" type="primary">algR</name>
    <name evidence="5" type="ORF">GCM10008111_06250</name>
</gene>
<dbReference type="SMART" id="SM00850">
    <property type="entry name" value="LytTR"/>
    <property type="match status" value="1"/>
</dbReference>
<protein>
    <submittedName>
        <fullName evidence="5">DNA-binding response regulator</fullName>
    </submittedName>
</protein>
<dbReference type="EMBL" id="BMYR01000002">
    <property type="protein sequence ID" value="GGW52902.1"/>
    <property type="molecule type" value="Genomic_DNA"/>
</dbReference>
<keyword evidence="5" id="KW-0238">DNA-binding</keyword>
<dbReference type="Gene3D" id="2.40.50.1020">
    <property type="entry name" value="LytTr DNA-binding domain"/>
    <property type="match status" value="1"/>
</dbReference>
<keyword evidence="2" id="KW-0597">Phosphoprotein</keyword>
<evidence type="ECO:0000313" key="5">
    <source>
        <dbReference type="EMBL" id="GGW52902.1"/>
    </source>
</evidence>
<feature type="domain" description="Response regulatory" evidence="3">
    <location>
        <begin position="2"/>
        <end position="116"/>
    </location>
</feature>
<name>A0ABQ2WEY5_9ALTE</name>
<dbReference type="InterPro" id="IPR001789">
    <property type="entry name" value="Sig_transdc_resp-reg_receiver"/>
</dbReference>
<dbReference type="PANTHER" id="PTHR37299">
    <property type="entry name" value="TRANSCRIPTIONAL REGULATOR-RELATED"/>
    <property type="match status" value="1"/>
</dbReference>
<reference evidence="6" key="1">
    <citation type="journal article" date="2019" name="Int. J. Syst. Evol. Microbiol.">
        <title>The Global Catalogue of Microorganisms (GCM) 10K type strain sequencing project: providing services to taxonomists for standard genome sequencing and annotation.</title>
        <authorList>
            <consortium name="The Broad Institute Genomics Platform"/>
            <consortium name="The Broad Institute Genome Sequencing Center for Infectious Disease"/>
            <person name="Wu L."/>
            <person name="Ma J."/>
        </authorList>
    </citation>
    <scope>NUCLEOTIDE SEQUENCE [LARGE SCALE GENOMIC DNA]</scope>
    <source>
        <strain evidence="6">KCTC 23723</strain>
    </source>
</reference>
<feature type="modified residue" description="4-aspartylphosphate" evidence="2">
    <location>
        <position position="53"/>
    </location>
</feature>
<accession>A0ABQ2WEY5</accession>